<dbReference type="GO" id="GO:0004497">
    <property type="term" value="F:monooxygenase activity"/>
    <property type="evidence" value="ECO:0007669"/>
    <property type="project" value="UniProtKB-KW"/>
</dbReference>
<evidence type="ECO:0000256" key="2">
    <source>
        <dbReference type="ARBA" id="ARBA00010617"/>
    </source>
</evidence>
<dbReference type="PANTHER" id="PTHR24296">
    <property type="entry name" value="CYTOCHROME P450"/>
    <property type="match status" value="1"/>
</dbReference>
<dbReference type="Proteomes" id="UP001345219">
    <property type="component" value="Chromosome 16"/>
</dbReference>
<evidence type="ECO:0000313" key="11">
    <source>
        <dbReference type="Proteomes" id="UP001345219"/>
    </source>
</evidence>
<dbReference type="GO" id="GO:0005506">
    <property type="term" value="F:iron ion binding"/>
    <property type="evidence" value="ECO:0007669"/>
    <property type="project" value="InterPro"/>
</dbReference>
<keyword evidence="9" id="KW-0812">Transmembrane</keyword>
<gene>
    <name evidence="10" type="ORF">SAY87_021639</name>
</gene>
<dbReference type="EMBL" id="JAXIOK010000016">
    <property type="protein sequence ID" value="KAK4752841.1"/>
    <property type="molecule type" value="Genomic_DNA"/>
</dbReference>
<evidence type="ECO:0000256" key="3">
    <source>
        <dbReference type="ARBA" id="ARBA00022617"/>
    </source>
</evidence>
<keyword evidence="7" id="KW-0503">Monooxygenase</keyword>
<evidence type="ECO:0000256" key="8">
    <source>
        <dbReference type="PIRSR" id="PIRSR602403-1"/>
    </source>
</evidence>
<keyword evidence="11" id="KW-1185">Reference proteome</keyword>
<evidence type="ECO:0000256" key="7">
    <source>
        <dbReference type="ARBA" id="ARBA00023033"/>
    </source>
</evidence>
<dbReference type="InterPro" id="IPR001128">
    <property type="entry name" value="Cyt_P450"/>
</dbReference>
<dbReference type="PRINTS" id="PR00465">
    <property type="entry name" value="EP450IV"/>
</dbReference>
<keyword evidence="9" id="KW-0472">Membrane</keyword>
<accession>A0AAN7JS03</accession>
<keyword evidence="4 8" id="KW-0479">Metal-binding</keyword>
<keyword evidence="5" id="KW-0560">Oxidoreductase</keyword>
<evidence type="ECO:0000313" key="10">
    <source>
        <dbReference type="EMBL" id="KAK4752841.1"/>
    </source>
</evidence>
<dbReference type="InterPro" id="IPR036396">
    <property type="entry name" value="Cyt_P450_sf"/>
</dbReference>
<comment type="caution">
    <text evidence="10">The sequence shown here is derived from an EMBL/GenBank/DDBJ whole genome shotgun (WGS) entry which is preliminary data.</text>
</comment>
<comment type="similarity">
    <text evidence="2">Belongs to the cytochrome P450 family.</text>
</comment>
<protein>
    <recommendedName>
        <fullName evidence="12">Cytochrome P450</fullName>
    </recommendedName>
</protein>
<dbReference type="InterPro" id="IPR002403">
    <property type="entry name" value="Cyt_P450_E_grp-IV"/>
</dbReference>
<name>A0AAN7JS03_9MYRT</name>
<sequence length="475" mass="52859">MEVSSTVIVMASLLVVLGFLVILCKPRGRLGRGGLGDLFGCLVSFYMNRHQLLDWYTDMLAESSTNTVVVERLGARRTIITANPNNVEYMLKTNFKNYPKGKPFTDILDDFLGSGIFNVDGDLWRVQRKLTSHEFSTRSLREYAMNALRNEVEDELLPALESAAESSRPVDLQDLLKRVAFNLICKVSLGTGVEGPCHSSLDLSLPGSPLARAFDVSSEVSAGRGAESLPVLWKIKRWLGVGSERRLREAVREIHAIINGAIHEKIIQKAKSGGCELDLLSRMISAGLDEGHVDKLRRGREGFNFSRDDGKQLDYETLSELRLLDACLYESMRLYPPVAWDSKHAVADDLLPDGTGVRSGDRVTYFPYGMGRMEALWGKDRLEFRPNRWLIGGSVGLDGSAGELKKVSPFKFPIFQAGPRDCIGKQMAFVQMKYVVASILRKFDIQPVSHSKPILVPRLTAHMAGGFLVHVRRSS</sequence>
<proteinExistence type="inferred from homology"/>
<dbReference type="Gene3D" id="1.10.630.10">
    <property type="entry name" value="Cytochrome P450"/>
    <property type="match status" value="2"/>
</dbReference>
<reference evidence="10 11" key="1">
    <citation type="journal article" date="2023" name="Hortic Res">
        <title>Pangenome of water caltrop reveals structural variations and asymmetric subgenome divergence after allopolyploidization.</title>
        <authorList>
            <person name="Zhang X."/>
            <person name="Chen Y."/>
            <person name="Wang L."/>
            <person name="Yuan Y."/>
            <person name="Fang M."/>
            <person name="Shi L."/>
            <person name="Lu R."/>
            <person name="Comes H.P."/>
            <person name="Ma Y."/>
            <person name="Chen Y."/>
            <person name="Huang G."/>
            <person name="Zhou Y."/>
            <person name="Zheng Z."/>
            <person name="Qiu Y."/>
        </authorList>
    </citation>
    <scope>NUCLEOTIDE SEQUENCE [LARGE SCALE GENOMIC DNA]</scope>
    <source>
        <tissue evidence="10">Roots</tissue>
    </source>
</reference>
<evidence type="ECO:0000256" key="4">
    <source>
        <dbReference type="ARBA" id="ARBA00022723"/>
    </source>
</evidence>
<feature type="transmembrane region" description="Helical" evidence="9">
    <location>
        <begin position="6"/>
        <end position="24"/>
    </location>
</feature>
<dbReference type="GO" id="GO:0016705">
    <property type="term" value="F:oxidoreductase activity, acting on paired donors, with incorporation or reduction of molecular oxygen"/>
    <property type="evidence" value="ECO:0007669"/>
    <property type="project" value="InterPro"/>
</dbReference>
<organism evidence="10 11">
    <name type="scientific">Trapa incisa</name>
    <dbReference type="NCBI Taxonomy" id="236973"/>
    <lineage>
        <taxon>Eukaryota</taxon>
        <taxon>Viridiplantae</taxon>
        <taxon>Streptophyta</taxon>
        <taxon>Embryophyta</taxon>
        <taxon>Tracheophyta</taxon>
        <taxon>Spermatophyta</taxon>
        <taxon>Magnoliopsida</taxon>
        <taxon>eudicotyledons</taxon>
        <taxon>Gunneridae</taxon>
        <taxon>Pentapetalae</taxon>
        <taxon>rosids</taxon>
        <taxon>malvids</taxon>
        <taxon>Myrtales</taxon>
        <taxon>Lythraceae</taxon>
        <taxon>Trapa</taxon>
    </lineage>
</organism>
<keyword evidence="6 8" id="KW-0408">Iron</keyword>
<dbReference type="AlphaFoldDB" id="A0AAN7JS03"/>
<feature type="binding site" description="axial binding residue" evidence="8">
    <location>
        <position position="422"/>
    </location>
    <ligand>
        <name>heme</name>
        <dbReference type="ChEBI" id="CHEBI:30413"/>
    </ligand>
    <ligandPart>
        <name>Fe</name>
        <dbReference type="ChEBI" id="CHEBI:18248"/>
    </ligandPart>
</feature>
<evidence type="ECO:0000256" key="9">
    <source>
        <dbReference type="SAM" id="Phobius"/>
    </source>
</evidence>
<evidence type="ECO:0000256" key="1">
    <source>
        <dbReference type="ARBA" id="ARBA00001971"/>
    </source>
</evidence>
<evidence type="ECO:0000256" key="5">
    <source>
        <dbReference type="ARBA" id="ARBA00023002"/>
    </source>
</evidence>
<evidence type="ECO:0000256" key="6">
    <source>
        <dbReference type="ARBA" id="ARBA00023004"/>
    </source>
</evidence>
<evidence type="ECO:0008006" key="12">
    <source>
        <dbReference type="Google" id="ProtNLM"/>
    </source>
</evidence>
<dbReference type="GO" id="GO:0020037">
    <property type="term" value="F:heme binding"/>
    <property type="evidence" value="ECO:0007669"/>
    <property type="project" value="InterPro"/>
</dbReference>
<dbReference type="Pfam" id="PF00067">
    <property type="entry name" value="p450"/>
    <property type="match status" value="2"/>
</dbReference>
<comment type="cofactor">
    <cofactor evidence="1 8">
        <name>heme</name>
        <dbReference type="ChEBI" id="CHEBI:30413"/>
    </cofactor>
</comment>
<keyword evidence="9" id="KW-1133">Transmembrane helix</keyword>
<dbReference type="SUPFAM" id="SSF48264">
    <property type="entry name" value="Cytochrome P450"/>
    <property type="match status" value="1"/>
</dbReference>
<keyword evidence="3 8" id="KW-0349">Heme</keyword>